<accession>A0A1M7UC13</accession>
<dbReference type="RefSeq" id="WP_072820895.1">
    <property type="nucleotide sequence ID" value="NZ_LT670849.1"/>
</dbReference>
<dbReference type="AlphaFoldDB" id="A0A1M7UC13"/>
<dbReference type="Pfam" id="PF13924">
    <property type="entry name" value="Lipocalin_5"/>
    <property type="match status" value="1"/>
</dbReference>
<evidence type="ECO:0000259" key="2">
    <source>
        <dbReference type="Pfam" id="PF13924"/>
    </source>
</evidence>
<evidence type="ECO:0000313" key="4">
    <source>
        <dbReference type="Proteomes" id="UP000184096"/>
    </source>
</evidence>
<gene>
    <name evidence="3" type="ORF">SAMN05444170_4332</name>
</gene>
<sequence length="174" mass="18856">MQLAKWIIALGLLPVAGAPMLALAAALMSARPALAAGTELAGTYRLISSSTRHLDTGEDVPDENAKGSIMYGADGRMLVLITYGDRPKAESSAKLTDHQRAQLFRTMLAYGGSYEFDGKTVTHHVDICSDEIRCGTTFVRDVTVDGDRVIYTTRPQASPIDGKMIVITLIWQKL</sequence>
<organism evidence="3 4">
    <name type="scientific">Bradyrhizobium erythrophlei</name>
    <dbReference type="NCBI Taxonomy" id="1437360"/>
    <lineage>
        <taxon>Bacteria</taxon>
        <taxon>Pseudomonadati</taxon>
        <taxon>Pseudomonadota</taxon>
        <taxon>Alphaproteobacteria</taxon>
        <taxon>Hyphomicrobiales</taxon>
        <taxon>Nitrobacteraceae</taxon>
        <taxon>Bradyrhizobium</taxon>
    </lineage>
</organism>
<dbReference type="Proteomes" id="UP000184096">
    <property type="component" value="Chromosome I"/>
</dbReference>
<name>A0A1M7UC13_9BRAD</name>
<feature type="signal peptide" evidence="1">
    <location>
        <begin position="1"/>
        <end position="35"/>
    </location>
</feature>
<proteinExistence type="predicted"/>
<evidence type="ECO:0000256" key="1">
    <source>
        <dbReference type="SAM" id="SignalP"/>
    </source>
</evidence>
<reference evidence="4" key="1">
    <citation type="submission" date="2016-11" db="EMBL/GenBank/DDBJ databases">
        <authorList>
            <person name="Varghese N."/>
            <person name="Submissions S."/>
        </authorList>
    </citation>
    <scope>NUCLEOTIDE SEQUENCE [LARGE SCALE GENOMIC DNA]</scope>
    <source>
        <strain evidence="4">GAS401</strain>
    </source>
</reference>
<dbReference type="InterPro" id="IPR024311">
    <property type="entry name" value="Lipocalin-like"/>
</dbReference>
<evidence type="ECO:0000313" key="3">
    <source>
        <dbReference type="EMBL" id="SHN80458.1"/>
    </source>
</evidence>
<dbReference type="EMBL" id="LT670849">
    <property type="protein sequence ID" value="SHN80458.1"/>
    <property type="molecule type" value="Genomic_DNA"/>
</dbReference>
<feature type="domain" description="Lipocalin-like" evidence="2">
    <location>
        <begin position="42"/>
        <end position="173"/>
    </location>
</feature>
<keyword evidence="4" id="KW-1185">Reference proteome</keyword>
<protein>
    <submittedName>
        <fullName evidence="3">Lipocalin-like domain-containing protein</fullName>
    </submittedName>
</protein>
<keyword evidence="1" id="KW-0732">Signal</keyword>
<feature type="chain" id="PRO_5012681042" evidence="1">
    <location>
        <begin position="36"/>
        <end position="174"/>
    </location>
</feature>